<reference evidence="1 2" key="1">
    <citation type="submission" date="2016-10" db="EMBL/GenBank/DDBJ databases">
        <authorList>
            <person name="de Groot N.N."/>
        </authorList>
    </citation>
    <scope>NUCLEOTIDE SEQUENCE [LARGE SCALE GENOMIC DNA]</scope>
    <source>
        <strain evidence="1 2">Nl18</strain>
    </source>
</reference>
<organism evidence="1 2">
    <name type="scientific">Nitrosospira multiformis</name>
    <dbReference type="NCBI Taxonomy" id="1231"/>
    <lineage>
        <taxon>Bacteria</taxon>
        <taxon>Pseudomonadati</taxon>
        <taxon>Pseudomonadota</taxon>
        <taxon>Betaproteobacteria</taxon>
        <taxon>Nitrosomonadales</taxon>
        <taxon>Nitrosomonadaceae</taxon>
        <taxon>Nitrosospira</taxon>
    </lineage>
</organism>
<protein>
    <submittedName>
        <fullName evidence="1">Uncharacterized protein</fullName>
    </submittedName>
</protein>
<dbReference type="AlphaFoldDB" id="A0A1H8JCF8"/>
<evidence type="ECO:0000313" key="2">
    <source>
        <dbReference type="Proteomes" id="UP000183898"/>
    </source>
</evidence>
<proteinExistence type="predicted"/>
<accession>A0A1H8JCF8</accession>
<dbReference type="EMBL" id="FOCT01000007">
    <property type="protein sequence ID" value="SEN78065.1"/>
    <property type="molecule type" value="Genomic_DNA"/>
</dbReference>
<dbReference type="Proteomes" id="UP000183898">
    <property type="component" value="Unassembled WGS sequence"/>
</dbReference>
<dbReference type="RefSeq" id="WP_074746537.1">
    <property type="nucleotide sequence ID" value="NZ_FOCT01000007.1"/>
</dbReference>
<evidence type="ECO:0000313" key="1">
    <source>
        <dbReference type="EMBL" id="SEN78065.1"/>
    </source>
</evidence>
<name>A0A1H8JCF8_9PROT</name>
<sequence>MSTSLEYEKKALLERMHASRREYRSRYGHEDEQTQVAGDDVFPRSRTFRFIARHPYSISLGLLAVLSAVPSRSLSKAVKSGIALSSGVLGSSARTLVMREVLPAVIRSLNSRRRM</sequence>
<gene>
    <name evidence="1" type="ORF">SAMN05216404_10726</name>
</gene>